<dbReference type="GO" id="GO:0016616">
    <property type="term" value="F:oxidoreductase activity, acting on the CH-OH group of donors, NAD or NADP as acceptor"/>
    <property type="evidence" value="ECO:0007669"/>
    <property type="project" value="InterPro"/>
</dbReference>
<evidence type="ECO:0000259" key="3">
    <source>
        <dbReference type="Pfam" id="PF01636"/>
    </source>
</evidence>
<feature type="domain" description="3-hydroxyacyl-CoA dehydrogenase NAD binding" evidence="4">
    <location>
        <begin position="226"/>
        <end position="401"/>
    </location>
</feature>
<accession>A0AAD5PN83</accession>
<dbReference type="GO" id="GO:0004672">
    <property type="term" value="F:protein kinase activity"/>
    <property type="evidence" value="ECO:0007669"/>
    <property type="project" value="InterPro"/>
</dbReference>
<evidence type="ECO:0000313" key="5">
    <source>
        <dbReference type="EMBL" id="KAI9549285.1"/>
    </source>
</evidence>
<dbReference type="PANTHER" id="PTHR48075:SF5">
    <property type="entry name" value="3-HYDROXYBUTYRYL-COA DEHYDROGENASE"/>
    <property type="match status" value="1"/>
</dbReference>
<dbReference type="InterPro" id="IPR041726">
    <property type="entry name" value="ACAD10_11_N"/>
</dbReference>
<evidence type="ECO:0008006" key="7">
    <source>
        <dbReference type="Google" id="ProtNLM"/>
    </source>
</evidence>
<evidence type="ECO:0000256" key="1">
    <source>
        <dbReference type="ARBA" id="ARBA00023002"/>
    </source>
</evidence>
<evidence type="ECO:0000259" key="4">
    <source>
        <dbReference type="Pfam" id="PF02737"/>
    </source>
</evidence>
<dbReference type="Gene3D" id="3.90.1200.10">
    <property type="match status" value="1"/>
</dbReference>
<dbReference type="InterPro" id="IPR013328">
    <property type="entry name" value="6PGD_dom2"/>
</dbReference>
<comment type="caution">
    <text evidence="5">The sequence shown here is derived from an EMBL/GenBank/DDBJ whole genome shotgun (WGS) entry which is preliminary data.</text>
</comment>
<dbReference type="InterPro" id="IPR008927">
    <property type="entry name" value="6-PGluconate_DH-like_C_sf"/>
</dbReference>
<dbReference type="Gene3D" id="3.30.200.20">
    <property type="entry name" value="Phosphorylase Kinase, domain 1"/>
    <property type="match status" value="1"/>
</dbReference>
<dbReference type="PANTHER" id="PTHR48075">
    <property type="entry name" value="3-HYDROXYACYL-COA DEHYDROGENASE FAMILY PROTEIN"/>
    <property type="match status" value="1"/>
</dbReference>
<name>A0AAD5PN83_9CRUS</name>
<dbReference type="Pfam" id="PF02737">
    <property type="entry name" value="3HCDH_N"/>
    <property type="match status" value="1"/>
</dbReference>
<dbReference type="NCBIfam" id="NF006143">
    <property type="entry name" value="PRK08293.1"/>
    <property type="match status" value="1"/>
</dbReference>
<dbReference type="CDD" id="cd05154">
    <property type="entry name" value="ACAD10_11_N-like"/>
    <property type="match status" value="1"/>
</dbReference>
<dbReference type="PROSITE" id="PS00108">
    <property type="entry name" value="PROTEIN_KINASE_ST"/>
    <property type="match status" value="1"/>
</dbReference>
<dbReference type="EMBL" id="WJBH02000317">
    <property type="protein sequence ID" value="KAI9549285.1"/>
    <property type="molecule type" value="Genomic_DNA"/>
</dbReference>
<dbReference type="InterPro" id="IPR006108">
    <property type="entry name" value="3HC_DH_C"/>
</dbReference>
<keyword evidence="6" id="KW-1185">Reference proteome</keyword>
<dbReference type="InterPro" id="IPR006176">
    <property type="entry name" value="3-OHacyl-CoA_DH_NAD-bd"/>
</dbReference>
<dbReference type="Gene3D" id="1.10.1040.10">
    <property type="entry name" value="N-(1-d-carboxylethyl)-l-norvaline Dehydrogenase, domain 2"/>
    <property type="match status" value="1"/>
</dbReference>
<reference evidence="5" key="1">
    <citation type="submission" date="2022-05" db="EMBL/GenBank/DDBJ databases">
        <title>A multi-omics perspective on studying reproductive biology in Daphnia sinensis.</title>
        <authorList>
            <person name="Jia J."/>
        </authorList>
    </citation>
    <scope>NUCLEOTIDE SEQUENCE</scope>
    <source>
        <strain evidence="5">WSL</strain>
    </source>
</reference>
<dbReference type="SUPFAM" id="SSF51735">
    <property type="entry name" value="NAD(P)-binding Rossmann-fold domains"/>
    <property type="match status" value="1"/>
</dbReference>
<feature type="domain" description="3-hydroxyacyl-CoA dehydrogenase C-terminal" evidence="2">
    <location>
        <begin position="406"/>
        <end position="499"/>
    </location>
</feature>
<proteinExistence type="predicted"/>
<dbReference type="GO" id="GO:0006631">
    <property type="term" value="P:fatty acid metabolic process"/>
    <property type="evidence" value="ECO:0007669"/>
    <property type="project" value="InterPro"/>
</dbReference>
<feature type="domain" description="Aminoglycoside phosphotransferase" evidence="3">
    <location>
        <begin position="3"/>
        <end position="201"/>
    </location>
</feature>
<dbReference type="InterPro" id="IPR036291">
    <property type="entry name" value="NAD(P)-bd_dom_sf"/>
</dbReference>
<dbReference type="InterPro" id="IPR011009">
    <property type="entry name" value="Kinase-like_dom_sf"/>
</dbReference>
<dbReference type="InterPro" id="IPR002575">
    <property type="entry name" value="Aminoglycoside_PTrfase"/>
</dbReference>
<sequence>MNREYNVLCALEKAGYTNSPKAVLFCDDPSVFGAPFFIMEFIEGIILRNKLPKGREIAPADFKKLTEKSLDCLLELHELELENSGLGKLGKPEGYVSRQVEGWIDRYFKSKTNEIEAIESTAKWLQVSQPPTGKTTFVHNDFKYDNLILDPNEIGTIKAVLDWEMATVGDPLMDLGTSLAYWTESNDVDIFKMFNLSYLPGNYTRQEIIAYYAQKSGADLSHINFTILGAGNLGSRVGLQAAISGFDVMIYDIKQEALDNSLKSIQKIIHQLQKSGELKTGEAETILKRINFTLDPVEAVKDADFINESVTEDFRLKKKVWQQFGSLAPSKTIFTTNTSYMLASMFAEDSGRPEKFCAFHFHDVFYSKVVDIMPHPGTDPELVILLDEMGRKLNQVPVLVKKENPGYIFNSMLLALIGSAGKLLTGEVGDVETIDKSWMVNFHMPMGPFGILDSVGLDTAWHITKSKSDPASVAFAALLKSYLDHGKLGEKSGEGFYTYPNPRYRHPDFVK</sequence>
<dbReference type="AlphaFoldDB" id="A0AAD5PN83"/>
<dbReference type="GO" id="GO:0070403">
    <property type="term" value="F:NAD+ binding"/>
    <property type="evidence" value="ECO:0007669"/>
    <property type="project" value="InterPro"/>
</dbReference>
<evidence type="ECO:0000313" key="6">
    <source>
        <dbReference type="Proteomes" id="UP000820818"/>
    </source>
</evidence>
<dbReference type="Pfam" id="PF00725">
    <property type="entry name" value="3HCDH"/>
    <property type="match status" value="1"/>
</dbReference>
<dbReference type="InterPro" id="IPR008271">
    <property type="entry name" value="Ser/Thr_kinase_AS"/>
</dbReference>
<dbReference type="Gene3D" id="3.40.50.720">
    <property type="entry name" value="NAD(P)-binding Rossmann-like Domain"/>
    <property type="match status" value="1"/>
</dbReference>
<evidence type="ECO:0000259" key="2">
    <source>
        <dbReference type="Pfam" id="PF00725"/>
    </source>
</evidence>
<dbReference type="Pfam" id="PF01636">
    <property type="entry name" value="APH"/>
    <property type="match status" value="1"/>
</dbReference>
<protein>
    <recommendedName>
        <fullName evidence="7">3-hydroxyacyl-CoA dehydrogenase</fullName>
    </recommendedName>
</protein>
<dbReference type="SUPFAM" id="SSF48179">
    <property type="entry name" value="6-phosphogluconate dehydrogenase C-terminal domain-like"/>
    <property type="match status" value="1"/>
</dbReference>
<gene>
    <name evidence="5" type="ORF">GHT06_006943</name>
</gene>
<keyword evidence="1" id="KW-0560">Oxidoreductase</keyword>
<organism evidence="5 6">
    <name type="scientific">Daphnia sinensis</name>
    <dbReference type="NCBI Taxonomy" id="1820382"/>
    <lineage>
        <taxon>Eukaryota</taxon>
        <taxon>Metazoa</taxon>
        <taxon>Ecdysozoa</taxon>
        <taxon>Arthropoda</taxon>
        <taxon>Crustacea</taxon>
        <taxon>Branchiopoda</taxon>
        <taxon>Diplostraca</taxon>
        <taxon>Cladocera</taxon>
        <taxon>Anomopoda</taxon>
        <taxon>Daphniidae</taxon>
        <taxon>Daphnia</taxon>
        <taxon>Daphnia similis group</taxon>
    </lineage>
</organism>
<dbReference type="Proteomes" id="UP000820818">
    <property type="component" value="Unassembled WGS sequence"/>
</dbReference>
<dbReference type="SUPFAM" id="SSF56112">
    <property type="entry name" value="Protein kinase-like (PK-like)"/>
    <property type="match status" value="1"/>
</dbReference>